<dbReference type="SMART" id="SM00220">
    <property type="entry name" value="S_TKc"/>
    <property type="match status" value="1"/>
</dbReference>
<accession>A0A9W4XLD0</accession>
<name>A0A9W4XLD0_9PLEO</name>
<dbReference type="Gene3D" id="1.10.510.10">
    <property type="entry name" value="Transferase(Phosphotransferase) domain 1"/>
    <property type="match status" value="1"/>
</dbReference>
<dbReference type="GO" id="GO:0004674">
    <property type="term" value="F:protein serine/threonine kinase activity"/>
    <property type="evidence" value="ECO:0007669"/>
    <property type="project" value="TreeGrafter"/>
</dbReference>
<organism evidence="3 4">
    <name type="scientific">Periconia digitata</name>
    <dbReference type="NCBI Taxonomy" id="1303443"/>
    <lineage>
        <taxon>Eukaryota</taxon>
        <taxon>Fungi</taxon>
        <taxon>Dikarya</taxon>
        <taxon>Ascomycota</taxon>
        <taxon>Pezizomycotina</taxon>
        <taxon>Dothideomycetes</taxon>
        <taxon>Pleosporomycetidae</taxon>
        <taxon>Pleosporales</taxon>
        <taxon>Massarineae</taxon>
        <taxon>Periconiaceae</taxon>
        <taxon>Periconia</taxon>
    </lineage>
</organism>
<dbReference type="Proteomes" id="UP001152607">
    <property type="component" value="Unassembled WGS sequence"/>
</dbReference>
<dbReference type="AlphaFoldDB" id="A0A9W4XLD0"/>
<comment type="caution">
    <text evidence="3">The sequence shown here is derived from an EMBL/GenBank/DDBJ whole genome shotgun (WGS) entry which is preliminary data.</text>
</comment>
<evidence type="ECO:0000313" key="4">
    <source>
        <dbReference type="Proteomes" id="UP001152607"/>
    </source>
</evidence>
<reference evidence="3" key="1">
    <citation type="submission" date="2023-01" db="EMBL/GenBank/DDBJ databases">
        <authorList>
            <person name="Van Ghelder C."/>
            <person name="Rancurel C."/>
        </authorList>
    </citation>
    <scope>NUCLEOTIDE SEQUENCE</scope>
    <source>
        <strain evidence="3">CNCM I-4278</strain>
    </source>
</reference>
<feature type="compositionally biased region" description="Acidic residues" evidence="1">
    <location>
        <begin position="24"/>
        <end position="33"/>
    </location>
</feature>
<evidence type="ECO:0000256" key="1">
    <source>
        <dbReference type="SAM" id="MobiDB-lite"/>
    </source>
</evidence>
<protein>
    <recommendedName>
        <fullName evidence="2">Protein kinase domain-containing protein</fullName>
    </recommendedName>
</protein>
<gene>
    <name evidence="3" type="ORF">PDIGIT_LOCUS2351</name>
</gene>
<proteinExistence type="predicted"/>
<dbReference type="InterPro" id="IPR011009">
    <property type="entry name" value="Kinase-like_dom_sf"/>
</dbReference>
<dbReference type="CDD" id="cd00180">
    <property type="entry name" value="PKc"/>
    <property type="match status" value="1"/>
</dbReference>
<dbReference type="PANTHER" id="PTHR24359">
    <property type="entry name" value="SERINE/THREONINE-PROTEIN KINASE SBK1"/>
    <property type="match status" value="1"/>
</dbReference>
<dbReference type="EMBL" id="CAOQHR010000001">
    <property type="protein sequence ID" value="CAI6287386.1"/>
    <property type="molecule type" value="Genomic_DNA"/>
</dbReference>
<evidence type="ECO:0000259" key="2">
    <source>
        <dbReference type="PROSITE" id="PS50011"/>
    </source>
</evidence>
<dbReference type="PROSITE" id="PS50011">
    <property type="entry name" value="PROTEIN_KINASE_DOM"/>
    <property type="match status" value="1"/>
</dbReference>
<dbReference type="Pfam" id="PF00069">
    <property type="entry name" value="Pkinase"/>
    <property type="match status" value="1"/>
</dbReference>
<dbReference type="InterPro" id="IPR000719">
    <property type="entry name" value="Prot_kinase_dom"/>
</dbReference>
<feature type="region of interest" description="Disordered" evidence="1">
    <location>
        <begin position="1"/>
        <end position="51"/>
    </location>
</feature>
<dbReference type="SUPFAM" id="SSF56112">
    <property type="entry name" value="Protein kinase-like (PK-like)"/>
    <property type="match status" value="1"/>
</dbReference>
<dbReference type="PANTHER" id="PTHR24359:SF37">
    <property type="entry name" value="PROTEIN KINASE DOMAIN-CONTAINING PROTEIN"/>
    <property type="match status" value="1"/>
</dbReference>
<dbReference type="OrthoDB" id="1046782at2759"/>
<sequence>MDVPLSFSTPRGLDMSGSVAAEPVEMEGTEDDQPGSGSQNERDPPVPLDQSIRGFMVNVGGEDNSKFLPASELEELITAKNVSRELHRIQLSGDIQTVTTKVLEEGPAVNGESATRKKIFALLCLMDKVRWIVNFIQEGIYDFELPFRFENGGIYRKFGARIFLFDEWKHHDHFTFEHMQGQVIAPYFKFNLITGDTYSQYSLHKDVVLPFIEEATEQSVYGDRLIGGTSEVRKVRIHSAHYEHTGSAIPQTMAYFAIKMIHNMEAAEGPPTREMDAYRRLNPKQHPHIVRLLASYHHKRRRHLIFPWADGNLFHFWRVGYPERNSPSRGSALAKWLIGQFLGLSQALVCIHDLTSENPSPGDYNKKHGRHGDLKPENILWFRSPSNPNSTESWGTLQISDLGSTEFHDTISQNVRASKVGHHPETYKAPEFDKMQEVSPKADIWSFGCVLLEFIVWFASGYQGVEDFSTARKDDSNLLVPGDHFYDYHKADQAVSVKKSVSDQFQSIHDLATSDLIVDLAAFIESRILLADPSERATCQEIETRFARLQRLCNASDDYCTRRTIRPPVRSSTGGSNKVPVSLSAEQLAAYDENLRDSASHRALSITPSAYENDMISASGGTFSTHSTQQIVEKDKVVGPLRGERPTLRARFPERMRRIIESCFKADIF</sequence>
<dbReference type="GO" id="GO:0005524">
    <property type="term" value="F:ATP binding"/>
    <property type="evidence" value="ECO:0007669"/>
    <property type="project" value="InterPro"/>
</dbReference>
<keyword evidence="4" id="KW-1185">Reference proteome</keyword>
<feature type="domain" description="Protein kinase" evidence="2">
    <location>
        <begin position="215"/>
        <end position="546"/>
    </location>
</feature>
<evidence type="ECO:0000313" key="3">
    <source>
        <dbReference type="EMBL" id="CAI6287386.1"/>
    </source>
</evidence>